<gene>
    <name evidence="3" type="ORF">RIF29_38747</name>
</gene>
<comment type="caution">
    <text evidence="3">The sequence shown here is derived from an EMBL/GenBank/DDBJ whole genome shotgun (WGS) entry which is preliminary data.</text>
</comment>
<accession>A0AAN9HSP7</accession>
<evidence type="ECO:0000313" key="4">
    <source>
        <dbReference type="Proteomes" id="UP001372338"/>
    </source>
</evidence>
<name>A0AAN9HSP7_CROPI</name>
<evidence type="ECO:0000313" key="3">
    <source>
        <dbReference type="EMBL" id="KAK7243933.1"/>
    </source>
</evidence>
<feature type="domain" description="DYW" evidence="2">
    <location>
        <begin position="21"/>
        <end position="111"/>
    </location>
</feature>
<protein>
    <recommendedName>
        <fullName evidence="2">DYW domain-containing protein</fullName>
    </recommendedName>
</protein>
<evidence type="ECO:0000259" key="2">
    <source>
        <dbReference type="Pfam" id="PF14432"/>
    </source>
</evidence>
<keyword evidence="4" id="KW-1185">Reference proteome</keyword>
<dbReference type="InterPro" id="IPR032867">
    <property type="entry name" value="DYW_dom"/>
</dbReference>
<dbReference type="GO" id="GO:0008270">
    <property type="term" value="F:zinc ion binding"/>
    <property type="evidence" value="ECO:0007669"/>
    <property type="project" value="InterPro"/>
</dbReference>
<proteinExistence type="inferred from homology"/>
<evidence type="ECO:0000256" key="1">
    <source>
        <dbReference type="ARBA" id="ARBA00006643"/>
    </source>
</evidence>
<reference evidence="3 4" key="1">
    <citation type="submission" date="2024-01" db="EMBL/GenBank/DDBJ databases">
        <title>The genomes of 5 underutilized Papilionoideae crops provide insights into root nodulation and disease resistanc.</title>
        <authorList>
            <person name="Yuan L."/>
        </authorList>
    </citation>
    <scope>NUCLEOTIDE SEQUENCE [LARGE SCALE GENOMIC DNA]</scope>
    <source>
        <strain evidence="3">ZHUSHIDOU_FW_LH</strain>
        <tissue evidence="3">Leaf</tissue>
    </source>
</reference>
<dbReference type="Proteomes" id="UP001372338">
    <property type="component" value="Unassembled WGS sequence"/>
</dbReference>
<sequence>MESDKIYKFLDELGEKMKLAGYKPETDYVLQDVDQEEKAKSLCNHSEKLATAFGILNLNGQSSIRVFKNLRICGDCHNAIKYMSKIVGVTIIVRDSLRFHHFRNGYCSCQDLCLCVSFIVESLMDGGDEGGSANLWEKGTRMDMGRNHIS</sequence>
<comment type="similarity">
    <text evidence="1">Belongs to the PPR family. PCMP-H subfamily.</text>
</comment>
<organism evidence="3 4">
    <name type="scientific">Crotalaria pallida</name>
    <name type="common">Smooth rattlebox</name>
    <name type="synonym">Crotalaria striata</name>
    <dbReference type="NCBI Taxonomy" id="3830"/>
    <lineage>
        <taxon>Eukaryota</taxon>
        <taxon>Viridiplantae</taxon>
        <taxon>Streptophyta</taxon>
        <taxon>Embryophyta</taxon>
        <taxon>Tracheophyta</taxon>
        <taxon>Spermatophyta</taxon>
        <taxon>Magnoliopsida</taxon>
        <taxon>eudicotyledons</taxon>
        <taxon>Gunneridae</taxon>
        <taxon>Pentapetalae</taxon>
        <taxon>rosids</taxon>
        <taxon>fabids</taxon>
        <taxon>Fabales</taxon>
        <taxon>Fabaceae</taxon>
        <taxon>Papilionoideae</taxon>
        <taxon>50 kb inversion clade</taxon>
        <taxon>genistoids sensu lato</taxon>
        <taxon>core genistoids</taxon>
        <taxon>Crotalarieae</taxon>
        <taxon>Crotalaria</taxon>
    </lineage>
</organism>
<dbReference type="AlphaFoldDB" id="A0AAN9HSP7"/>
<dbReference type="EMBL" id="JAYWIO010000008">
    <property type="protein sequence ID" value="KAK7243933.1"/>
    <property type="molecule type" value="Genomic_DNA"/>
</dbReference>
<dbReference type="Pfam" id="PF14432">
    <property type="entry name" value="DYW_deaminase"/>
    <property type="match status" value="1"/>
</dbReference>